<dbReference type="Pfam" id="PF07508">
    <property type="entry name" value="Recombinase"/>
    <property type="match status" value="1"/>
</dbReference>
<dbReference type="Pfam" id="PF13408">
    <property type="entry name" value="Zn_ribbon_recom"/>
    <property type="match status" value="1"/>
</dbReference>
<dbReference type="InterPro" id="IPR011109">
    <property type="entry name" value="DNA_bind_recombinase_dom"/>
</dbReference>
<proteinExistence type="predicted"/>
<dbReference type="CDD" id="cd00338">
    <property type="entry name" value="Ser_Recombinase"/>
    <property type="match status" value="1"/>
</dbReference>
<evidence type="ECO:0000256" key="1">
    <source>
        <dbReference type="ARBA" id="ARBA00023125"/>
    </source>
</evidence>
<evidence type="ECO:0000313" key="5">
    <source>
        <dbReference type="Proteomes" id="UP000192900"/>
    </source>
</evidence>
<dbReference type="InterPro" id="IPR025827">
    <property type="entry name" value="Zn_ribbon_recom_dom"/>
</dbReference>
<dbReference type="KEGG" id="palh:B1H58_16535"/>
<keyword evidence="2" id="KW-0233">DNA recombination</keyword>
<dbReference type="EMBL" id="CP019706">
    <property type="protein sequence ID" value="ARJ43485.1"/>
    <property type="molecule type" value="Genomic_DNA"/>
</dbReference>
<sequence>MSQVTSGQGLDDQRSIIERFLEDNAEKFTGEPTYITDEGISAYKDANIAESSALGIFLRDVKEHRIGFGSALIVTSLDRLSRRNAWSENTIQFIVNSDVVVFDISTGLVLKKDDSFTKIHMEIILSRSHNESLMKSIRAKTAWENKVLKAVEKGEVLSNKLPRWLENIDNKYALKPEKAEEIRQIFDWYIHGYSTGQIVKMLNNGSRLVTISKLLRDRRLIGEHKRVNGQILPNVYPIVVDEEKFTIVQNLINSNKANVGSSPESLLDNIQEVQEIFKLTEEGLSTGQIVRKLKNGWTTVNVLRVLRDGEVVTKEIIDNLTFKRVQERLTKKGIAKRVRKDITRSENDVITNLFAPVLHCGLCGGRVALHYNHLKTKYISCRTREEKKTCTAKGVQYIHLEENILSTIRKVNFSALMNSDGNKNFSGEAKKAELLSLRAEEQRYIDAIKERELQKKRKSFELQAGLSDVRDAIEELAKEIANNNTLEVLPNFNFDMSKALDPENLEIRAAIKKEIKQVVRTINYIRFDKYISVEMKYFTDVLRHVLIIKNKGGELVANIAIQDHGDIITYETPSFVLVEDKENRVCSIDDKYKVTVQDYGLLLNYMQGIADQKIVDYMIANMSQILRNN</sequence>
<dbReference type="PROSITE" id="PS51737">
    <property type="entry name" value="RECOMBINASE_DNA_BIND"/>
    <property type="match status" value="1"/>
</dbReference>
<dbReference type="InterPro" id="IPR050639">
    <property type="entry name" value="SSR_resolvase"/>
</dbReference>
<dbReference type="SUPFAM" id="SSF53041">
    <property type="entry name" value="Resolvase-like"/>
    <property type="match status" value="1"/>
</dbReference>
<name>A0A1W6B8Q1_9GAMM</name>
<dbReference type="PANTHER" id="PTHR30461:SF2">
    <property type="entry name" value="SERINE RECOMBINASE PINE-RELATED"/>
    <property type="match status" value="1"/>
</dbReference>
<accession>A0A1W6B8Q1</accession>
<dbReference type="InterPro" id="IPR038109">
    <property type="entry name" value="DNA_bind_recomb_sf"/>
</dbReference>
<dbReference type="InterPro" id="IPR036162">
    <property type="entry name" value="Resolvase-like_N_sf"/>
</dbReference>
<dbReference type="Gene3D" id="3.90.1750.20">
    <property type="entry name" value="Putative Large Serine Recombinase, Chain B, Domain 2"/>
    <property type="match status" value="1"/>
</dbReference>
<dbReference type="AlphaFoldDB" id="A0A1W6B8Q1"/>
<dbReference type="GO" id="GO:0003677">
    <property type="term" value="F:DNA binding"/>
    <property type="evidence" value="ECO:0007669"/>
    <property type="project" value="UniProtKB-KW"/>
</dbReference>
<keyword evidence="5" id="KW-1185">Reference proteome</keyword>
<dbReference type="STRING" id="1891675.B1H58_16535"/>
<dbReference type="InterPro" id="IPR006119">
    <property type="entry name" value="Resolv_N"/>
</dbReference>
<dbReference type="PANTHER" id="PTHR30461">
    <property type="entry name" value="DNA-INVERTASE FROM LAMBDOID PROPHAGE"/>
    <property type="match status" value="1"/>
</dbReference>
<evidence type="ECO:0000313" key="4">
    <source>
        <dbReference type="EMBL" id="ARJ43485.1"/>
    </source>
</evidence>
<dbReference type="Pfam" id="PF00239">
    <property type="entry name" value="Resolvase"/>
    <property type="match status" value="1"/>
</dbReference>
<gene>
    <name evidence="4" type="ORF">B1H58_16535</name>
</gene>
<dbReference type="GO" id="GO:0000150">
    <property type="term" value="F:DNA strand exchange activity"/>
    <property type="evidence" value="ECO:0007669"/>
    <property type="project" value="InterPro"/>
</dbReference>
<dbReference type="SMART" id="SM00857">
    <property type="entry name" value="Resolvase"/>
    <property type="match status" value="1"/>
</dbReference>
<dbReference type="Proteomes" id="UP000192900">
    <property type="component" value="Chromosome"/>
</dbReference>
<keyword evidence="1" id="KW-0238">DNA-binding</keyword>
<evidence type="ECO:0000259" key="3">
    <source>
        <dbReference type="PROSITE" id="PS51737"/>
    </source>
</evidence>
<protein>
    <recommendedName>
        <fullName evidence="3">Recombinase domain-containing protein</fullName>
    </recommendedName>
</protein>
<evidence type="ECO:0000256" key="2">
    <source>
        <dbReference type="ARBA" id="ARBA00023172"/>
    </source>
</evidence>
<organism evidence="4 5">
    <name type="scientific">Pantoea alhagi</name>
    <dbReference type="NCBI Taxonomy" id="1891675"/>
    <lineage>
        <taxon>Bacteria</taxon>
        <taxon>Pseudomonadati</taxon>
        <taxon>Pseudomonadota</taxon>
        <taxon>Gammaproteobacteria</taxon>
        <taxon>Enterobacterales</taxon>
        <taxon>Erwiniaceae</taxon>
        <taxon>Pantoea</taxon>
    </lineage>
</organism>
<feature type="domain" description="Recombinase" evidence="3">
    <location>
        <begin position="162"/>
        <end position="258"/>
    </location>
</feature>
<dbReference type="Gene3D" id="3.40.50.1390">
    <property type="entry name" value="Resolvase, N-terminal catalytic domain"/>
    <property type="match status" value="1"/>
</dbReference>
<reference evidence="4 5" key="1">
    <citation type="submission" date="2017-02" db="EMBL/GenBank/DDBJ databases">
        <title>Complete genome sequence of the drought resistance-promoting endophyte Pantoea alhagi LTYR-11Z.</title>
        <authorList>
            <person name="Zhang L."/>
        </authorList>
    </citation>
    <scope>NUCLEOTIDE SEQUENCE [LARGE SCALE GENOMIC DNA]</scope>
    <source>
        <strain evidence="4 5">LTYR-11Z</strain>
    </source>
</reference>